<comment type="similarity">
    <text evidence="2 13">Belongs to the type III secretion exporter family.</text>
</comment>
<dbReference type="Gene3D" id="3.40.1690.10">
    <property type="entry name" value="secretion proteins EscU"/>
    <property type="match status" value="1"/>
</dbReference>
<dbReference type="InterPro" id="IPR006136">
    <property type="entry name" value="FlhB"/>
</dbReference>
<keyword evidence="10 13" id="KW-0472">Membrane</keyword>
<evidence type="ECO:0000256" key="7">
    <source>
        <dbReference type="ARBA" id="ARBA00022795"/>
    </source>
</evidence>
<proteinExistence type="inferred from homology"/>
<feature type="transmembrane region" description="Helical" evidence="13">
    <location>
        <begin position="137"/>
        <end position="161"/>
    </location>
</feature>
<dbReference type="Pfam" id="PF01312">
    <property type="entry name" value="Bac_export_2"/>
    <property type="match status" value="1"/>
</dbReference>
<evidence type="ECO:0000256" key="11">
    <source>
        <dbReference type="ARBA" id="ARBA00023225"/>
    </source>
</evidence>
<keyword evidence="14" id="KW-0966">Cell projection</keyword>
<keyword evidence="15" id="KW-1185">Reference proteome</keyword>
<keyword evidence="6 13" id="KW-0812">Transmembrane</keyword>
<feature type="transmembrane region" description="Helical" evidence="13">
    <location>
        <begin position="181"/>
        <end position="210"/>
    </location>
</feature>
<keyword evidence="7 13" id="KW-1005">Bacterial flagellum biogenesis</keyword>
<dbReference type="OrthoDB" id="5289470at2"/>
<sequence>MSEENGEKTEQATDARREEFRKRGNVAHTKELGSAVVLLASAGGIYALGRFFFQHIFEVFQYSFGQDMVQMVREGNFMEALTFCAGKAGILMAPVLGIAGVLGVASSIMQVGFLQVEDALSPNFEKLSPVEGFKRIFSLRAVVEALKSILKMGAVGIVLYFLLRGEVAKIPYMITFSIEQIIVYLGTVVVKLLGGVGGVMLVIAGADYFYQRWDLEKKMMMTKQEVKEEHKQREGDPMIKSRIRRIQREMASKRMMADVPTADVVITNPTHIAVVLKYSDNLPAPQIVAMGADLIAEKIKEIARENNIPIVENKPLARTIFKTLKIGQVIPRELFVAVAEVLSYVYRLRRKKR</sequence>
<reference evidence="14 15" key="1">
    <citation type="submission" date="2016-03" db="EMBL/GenBank/DDBJ databases">
        <authorList>
            <person name="Ploux O."/>
        </authorList>
    </citation>
    <scope>NUCLEOTIDE SEQUENCE [LARGE SCALE GENOMIC DNA]</scope>
    <source>
        <strain evidence="14 15">R0</strain>
    </source>
</reference>
<dbReference type="GO" id="GO:0005886">
    <property type="term" value="C:plasma membrane"/>
    <property type="evidence" value="ECO:0007669"/>
    <property type="project" value="UniProtKB-SubCell"/>
</dbReference>
<comment type="subcellular location">
    <subcellularLocation>
        <location evidence="1">Cell membrane</location>
        <topology evidence="1">Multi-pass membrane protein</topology>
    </subcellularLocation>
</comment>
<evidence type="ECO:0000256" key="5">
    <source>
        <dbReference type="ARBA" id="ARBA00022475"/>
    </source>
</evidence>
<evidence type="ECO:0000256" key="12">
    <source>
        <dbReference type="ARBA" id="ARBA00025078"/>
    </source>
</evidence>
<dbReference type="NCBIfam" id="TIGR00328">
    <property type="entry name" value="flhB"/>
    <property type="match status" value="1"/>
</dbReference>
<keyword evidence="5 13" id="KW-1003">Cell membrane</keyword>
<dbReference type="RefSeq" id="WP_061833707.1">
    <property type="nucleotide sequence ID" value="NZ_LUKE01000001.1"/>
</dbReference>
<feature type="transmembrane region" description="Helical" evidence="13">
    <location>
        <begin position="32"/>
        <end position="53"/>
    </location>
</feature>
<comment type="caution">
    <text evidence="14">The sequence shown here is derived from an EMBL/GenBank/DDBJ whole genome shotgun (WGS) entry which is preliminary data.</text>
</comment>
<evidence type="ECO:0000313" key="15">
    <source>
        <dbReference type="Proteomes" id="UP000075320"/>
    </source>
</evidence>
<dbReference type="InterPro" id="IPR029025">
    <property type="entry name" value="T3SS_substrate_exporter_C"/>
</dbReference>
<dbReference type="AlphaFoldDB" id="A0A150WNQ9"/>
<evidence type="ECO:0000256" key="10">
    <source>
        <dbReference type="ARBA" id="ARBA00023136"/>
    </source>
</evidence>
<dbReference type="GO" id="GO:0009306">
    <property type="term" value="P:protein secretion"/>
    <property type="evidence" value="ECO:0007669"/>
    <property type="project" value="InterPro"/>
</dbReference>
<evidence type="ECO:0000256" key="4">
    <source>
        <dbReference type="ARBA" id="ARBA00022448"/>
    </source>
</evidence>
<evidence type="ECO:0000256" key="3">
    <source>
        <dbReference type="ARBA" id="ARBA00021622"/>
    </source>
</evidence>
<dbReference type="EMBL" id="LUKE01000001">
    <property type="protein sequence ID" value="KYG66141.1"/>
    <property type="molecule type" value="Genomic_DNA"/>
</dbReference>
<keyword evidence="8 13" id="KW-0653">Protein transport</keyword>
<evidence type="ECO:0000256" key="2">
    <source>
        <dbReference type="ARBA" id="ARBA00010690"/>
    </source>
</evidence>
<keyword evidence="4 13" id="KW-0813">Transport</keyword>
<dbReference type="PANTHER" id="PTHR30531">
    <property type="entry name" value="FLAGELLAR BIOSYNTHETIC PROTEIN FLHB"/>
    <property type="match status" value="1"/>
</dbReference>
<evidence type="ECO:0000256" key="1">
    <source>
        <dbReference type="ARBA" id="ARBA00004651"/>
    </source>
</evidence>
<name>A0A150WNQ9_BDEBC</name>
<protein>
    <recommendedName>
        <fullName evidence="3 13">Flagellar biosynthetic protein FlhB</fullName>
    </recommendedName>
</protein>
<evidence type="ECO:0000256" key="9">
    <source>
        <dbReference type="ARBA" id="ARBA00022989"/>
    </source>
</evidence>
<evidence type="ECO:0000313" key="14">
    <source>
        <dbReference type="EMBL" id="KYG66141.1"/>
    </source>
</evidence>
<keyword evidence="14" id="KW-0969">Cilium</keyword>
<evidence type="ECO:0000256" key="13">
    <source>
        <dbReference type="RuleBase" id="RU364091"/>
    </source>
</evidence>
<organism evidence="14 15">
    <name type="scientific">Bdellovibrio bacteriovorus</name>
    <dbReference type="NCBI Taxonomy" id="959"/>
    <lineage>
        <taxon>Bacteria</taxon>
        <taxon>Pseudomonadati</taxon>
        <taxon>Bdellovibrionota</taxon>
        <taxon>Bdellovibrionia</taxon>
        <taxon>Bdellovibrionales</taxon>
        <taxon>Pseudobdellovibrionaceae</taxon>
        <taxon>Bdellovibrio</taxon>
    </lineage>
</organism>
<dbReference type="Proteomes" id="UP000075320">
    <property type="component" value="Unassembled WGS sequence"/>
</dbReference>
<evidence type="ECO:0000256" key="8">
    <source>
        <dbReference type="ARBA" id="ARBA00022927"/>
    </source>
</evidence>
<gene>
    <name evidence="13" type="primary">flhB</name>
    <name evidence="14" type="ORF">AZI86_03505</name>
</gene>
<dbReference type="InterPro" id="IPR006135">
    <property type="entry name" value="T3SS_substrate_exporter"/>
</dbReference>
<keyword evidence="9 13" id="KW-1133">Transmembrane helix</keyword>
<dbReference type="SUPFAM" id="SSF160544">
    <property type="entry name" value="EscU C-terminal domain-like"/>
    <property type="match status" value="1"/>
</dbReference>
<evidence type="ECO:0000256" key="6">
    <source>
        <dbReference type="ARBA" id="ARBA00022692"/>
    </source>
</evidence>
<dbReference type="GO" id="GO:0044780">
    <property type="term" value="P:bacterial-type flagellum assembly"/>
    <property type="evidence" value="ECO:0007669"/>
    <property type="project" value="InterPro"/>
</dbReference>
<feature type="transmembrane region" description="Helical" evidence="13">
    <location>
        <begin position="91"/>
        <end position="116"/>
    </location>
</feature>
<keyword evidence="11 13" id="KW-1006">Bacterial flagellum protein export</keyword>
<comment type="function">
    <text evidence="12 13">Required for formation of the rod structure in the basal body of the flagellar apparatus. Together with FliI and FliH, may constitute the export apparatus of flagellin.</text>
</comment>
<dbReference type="PRINTS" id="PR00950">
    <property type="entry name" value="TYPE3IMSPROT"/>
</dbReference>
<dbReference type="PANTHER" id="PTHR30531:SF12">
    <property type="entry name" value="FLAGELLAR BIOSYNTHETIC PROTEIN FLHB"/>
    <property type="match status" value="1"/>
</dbReference>
<accession>A0A150WNQ9</accession>
<dbReference type="Gene3D" id="6.10.250.2080">
    <property type="match status" value="1"/>
</dbReference>
<keyword evidence="14" id="KW-0282">Flagellum</keyword>